<evidence type="ECO:0000313" key="1">
    <source>
        <dbReference type="EMBL" id="CAI9293850.1"/>
    </source>
</evidence>
<gene>
    <name evidence="1" type="ORF">LSALG_LOCUS32858</name>
</gene>
<sequence>MYEGQLLGTAKLRRGDAFLSLDCLLYRCNLRTDDLIVDEVNLAIQVFLVVNQHLLHRVCTISLPPSPHMAFDCRSFMKTHRVKIDSHGVLHVPPVYTFSIRKRKVFRQTFHQSQSTREMKTHIKFVFPPPLPIAFVFFVGIDTVNWLEAEIF</sequence>
<protein>
    <submittedName>
        <fullName evidence="1">Uncharacterized protein</fullName>
    </submittedName>
</protein>
<dbReference type="AlphaFoldDB" id="A0AA35ZJM1"/>
<accession>A0AA35ZJM1</accession>
<reference evidence="1" key="1">
    <citation type="submission" date="2023-04" db="EMBL/GenBank/DDBJ databases">
        <authorList>
            <person name="Vijverberg K."/>
            <person name="Xiong W."/>
            <person name="Schranz E."/>
        </authorList>
    </citation>
    <scope>NUCLEOTIDE SEQUENCE</scope>
</reference>
<dbReference type="EMBL" id="OX465083">
    <property type="protein sequence ID" value="CAI9293850.1"/>
    <property type="molecule type" value="Genomic_DNA"/>
</dbReference>
<evidence type="ECO:0000313" key="2">
    <source>
        <dbReference type="Proteomes" id="UP001177003"/>
    </source>
</evidence>
<proteinExistence type="predicted"/>
<name>A0AA35ZJM1_LACSI</name>
<dbReference type="Proteomes" id="UP001177003">
    <property type="component" value="Chromosome 7"/>
</dbReference>
<organism evidence="1 2">
    <name type="scientific">Lactuca saligna</name>
    <name type="common">Willowleaf lettuce</name>
    <dbReference type="NCBI Taxonomy" id="75948"/>
    <lineage>
        <taxon>Eukaryota</taxon>
        <taxon>Viridiplantae</taxon>
        <taxon>Streptophyta</taxon>
        <taxon>Embryophyta</taxon>
        <taxon>Tracheophyta</taxon>
        <taxon>Spermatophyta</taxon>
        <taxon>Magnoliopsida</taxon>
        <taxon>eudicotyledons</taxon>
        <taxon>Gunneridae</taxon>
        <taxon>Pentapetalae</taxon>
        <taxon>asterids</taxon>
        <taxon>campanulids</taxon>
        <taxon>Asterales</taxon>
        <taxon>Asteraceae</taxon>
        <taxon>Cichorioideae</taxon>
        <taxon>Cichorieae</taxon>
        <taxon>Lactucinae</taxon>
        <taxon>Lactuca</taxon>
    </lineage>
</organism>
<keyword evidence="2" id="KW-1185">Reference proteome</keyword>